<keyword evidence="13" id="KW-1133">Transmembrane helix</keyword>
<comment type="catalytic activity">
    <reaction evidence="20 22">
        <text>(9Z)-hexadecenoyl-[ACP] + malonyl-[ACP] + H(+) = 3-oxo-(11Z)-octadecenoyl-[ACP] + holo-[ACP] + CO2</text>
        <dbReference type="Rhea" id="RHEA:55040"/>
        <dbReference type="Rhea" id="RHEA-COMP:9623"/>
        <dbReference type="Rhea" id="RHEA-COMP:9685"/>
        <dbReference type="Rhea" id="RHEA-COMP:10800"/>
        <dbReference type="Rhea" id="RHEA-COMP:14074"/>
        <dbReference type="ChEBI" id="CHEBI:15378"/>
        <dbReference type="ChEBI" id="CHEBI:16526"/>
        <dbReference type="ChEBI" id="CHEBI:64479"/>
        <dbReference type="ChEBI" id="CHEBI:78449"/>
        <dbReference type="ChEBI" id="CHEBI:83989"/>
        <dbReference type="ChEBI" id="CHEBI:138538"/>
        <dbReference type="EC" id="2.3.1.179"/>
    </reaction>
</comment>
<comment type="catalytic activity">
    <reaction evidence="21 22">
        <text>a fatty acyl-[ACP] + malonyl-[ACP] + H(+) = a 3-oxoacyl-[ACP] + holo-[ACP] + CO2</text>
        <dbReference type="Rhea" id="RHEA:22836"/>
        <dbReference type="Rhea" id="RHEA-COMP:9623"/>
        <dbReference type="Rhea" id="RHEA-COMP:9685"/>
        <dbReference type="Rhea" id="RHEA-COMP:9916"/>
        <dbReference type="Rhea" id="RHEA-COMP:14125"/>
        <dbReference type="ChEBI" id="CHEBI:15378"/>
        <dbReference type="ChEBI" id="CHEBI:16526"/>
        <dbReference type="ChEBI" id="CHEBI:64479"/>
        <dbReference type="ChEBI" id="CHEBI:78449"/>
        <dbReference type="ChEBI" id="CHEBI:78776"/>
        <dbReference type="ChEBI" id="CHEBI:138651"/>
    </reaction>
</comment>
<evidence type="ECO:0000256" key="22">
    <source>
        <dbReference type="PIRNR" id="PIRNR000447"/>
    </source>
</evidence>
<dbReference type="PATRIC" id="fig|1679170.3.peg.4286"/>
<keyword evidence="15" id="KW-0472">Membrane</keyword>
<dbReference type="UniPathway" id="UPA00094"/>
<dbReference type="PROSITE" id="PS52004">
    <property type="entry name" value="KS3_2"/>
    <property type="match status" value="1"/>
</dbReference>
<evidence type="ECO:0000256" key="7">
    <source>
        <dbReference type="ARBA" id="ARBA00022475"/>
    </source>
</evidence>
<evidence type="ECO:0000256" key="13">
    <source>
        <dbReference type="ARBA" id="ARBA00022989"/>
    </source>
</evidence>
<dbReference type="Proteomes" id="UP000037146">
    <property type="component" value="Unassembled WGS sequence"/>
</dbReference>
<comment type="caution">
    <text evidence="26">The sequence shown here is derived from an EMBL/GenBank/DDBJ whole genome shotgun (WGS) entry which is preliminary data.</text>
</comment>
<evidence type="ECO:0000256" key="4">
    <source>
        <dbReference type="ARBA" id="ARBA00012356"/>
    </source>
</evidence>
<evidence type="ECO:0000256" key="9">
    <source>
        <dbReference type="ARBA" id="ARBA00022519"/>
    </source>
</evidence>
<evidence type="ECO:0000256" key="2">
    <source>
        <dbReference type="ARBA" id="ARBA00005194"/>
    </source>
</evidence>
<dbReference type="SMART" id="SM00825">
    <property type="entry name" value="PKS_KS"/>
    <property type="match status" value="1"/>
</dbReference>
<dbReference type="InterPro" id="IPR017568">
    <property type="entry name" value="3-oxoacyl-ACP_synth-2"/>
</dbReference>
<keyword evidence="11" id="KW-0812">Transmembrane</keyword>
<dbReference type="PROSITE" id="PS00606">
    <property type="entry name" value="KS3_1"/>
    <property type="match status" value="1"/>
</dbReference>
<dbReference type="PANTHER" id="PTHR11712">
    <property type="entry name" value="POLYKETIDE SYNTHASE-RELATED"/>
    <property type="match status" value="1"/>
</dbReference>
<reference evidence="27" key="1">
    <citation type="submission" date="2015-07" db="EMBL/GenBank/DDBJ databases">
        <title>Genome sequencing project for genomic taxonomy and phylogenomics of Bacillus-like bacteria.</title>
        <authorList>
            <person name="Liu B."/>
            <person name="Wang J."/>
            <person name="Zhu Y."/>
            <person name="Liu G."/>
            <person name="Chen Q."/>
            <person name="Chen Z."/>
            <person name="Lan J."/>
            <person name="Che J."/>
            <person name="Ge C."/>
            <person name="Shi H."/>
            <person name="Pan Z."/>
            <person name="Liu X."/>
        </authorList>
    </citation>
    <scope>NUCLEOTIDE SEQUENCE [LARGE SCALE GENOMIC DNA]</scope>
    <source>
        <strain evidence="27">FJAT-27997</strain>
    </source>
</reference>
<dbReference type="GO" id="GO:0005886">
    <property type="term" value="C:plasma membrane"/>
    <property type="evidence" value="ECO:0007669"/>
    <property type="project" value="UniProtKB-SubCell"/>
</dbReference>
<evidence type="ECO:0000256" key="15">
    <source>
        <dbReference type="ARBA" id="ARBA00023136"/>
    </source>
</evidence>
<keyword evidence="7" id="KW-1003">Cell membrane</keyword>
<dbReference type="GO" id="GO:0006633">
    <property type="term" value="P:fatty acid biosynthetic process"/>
    <property type="evidence" value="ECO:0007669"/>
    <property type="project" value="UniProtKB-UniRule"/>
</dbReference>
<accession>A0A0K9GXL7</accession>
<dbReference type="PANTHER" id="PTHR11712:SF352">
    <property type="entry name" value="3-OXOACYL-[ACYL-CARRIER-PROTEIN] SYNTHASE"/>
    <property type="match status" value="1"/>
</dbReference>
<evidence type="ECO:0000256" key="23">
    <source>
        <dbReference type="PIRSR" id="PIRSR000447-1"/>
    </source>
</evidence>
<evidence type="ECO:0000256" key="3">
    <source>
        <dbReference type="ARBA" id="ARBA00008467"/>
    </source>
</evidence>
<dbReference type="InterPro" id="IPR000794">
    <property type="entry name" value="Beta-ketoacyl_synthase"/>
</dbReference>
<dbReference type="FunFam" id="3.40.47.10:FF:000009">
    <property type="entry name" value="3-oxoacyl-[acyl-carrier-protein] synthase 2"/>
    <property type="match status" value="1"/>
</dbReference>
<dbReference type="InterPro" id="IPR014031">
    <property type="entry name" value="Ketoacyl_synth_C"/>
</dbReference>
<keyword evidence="10 22" id="KW-0808">Transferase</keyword>
<evidence type="ECO:0000256" key="6">
    <source>
        <dbReference type="ARBA" id="ARBA00022458"/>
    </source>
</evidence>
<dbReference type="NCBIfam" id="NF004970">
    <property type="entry name" value="PRK06333.1"/>
    <property type="match status" value="1"/>
</dbReference>
<dbReference type="InterPro" id="IPR016039">
    <property type="entry name" value="Thiolase-like"/>
</dbReference>
<feature type="domain" description="Ketosynthase family 3 (KS3)" evidence="25">
    <location>
        <begin position="2"/>
        <end position="408"/>
    </location>
</feature>
<dbReference type="InterPro" id="IPR020841">
    <property type="entry name" value="PKS_Beta-ketoAc_synthase_dom"/>
</dbReference>
<keyword evidence="14" id="KW-0443">Lipid metabolism</keyword>
<evidence type="ECO:0000256" key="14">
    <source>
        <dbReference type="ARBA" id="ARBA00023098"/>
    </source>
</evidence>
<dbReference type="STRING" id="1679170.AC625_18925"/>
<organism evidence="26 27">
    <name type="scientific">Peribacillus loiseleuriae</name>
    <dbReference type="NCBI Taxonomy" id="1679170"/>
    <lineage>
        <taxon>Bacteria</taxon>
        <taxon>Bacillati</taxon>
        <taxon>Bacillota</taxon>
        <taxon>Bacilli</taxon>
        <taxon>Bacillales</taxon>
        <taxon>Bacillaceae</taxon>
        <taxon>Peribacillus</taxon>
    </lineage>
</organism>
<sequence length="415" mass="44861">MSRRVVVTGYGVVSPLGNDVDTFWNHIKEGKSGIKKITSDEFDGINTQIGGYIEDFKPETYLDNKEIGRYDRFIQYGYAAAKQALDQSGLIMETETNDRYGVYVGSGIGGIDTTLENHRALLEKGPRRVSPFMVPMMISNMASGIIAIKTGFAGPSFSPVSACATGNQAIGEAFLNIHHGYSDAILAGGAEATINPLSFAGFSRMRAMSTRNEEPQKASRPFDKGRDGFVMSEGAGVLMLEEYEHAKKRGAVILGEIVGYGSSTDAHHITSPDYLGAAKAMEKAIQMAQIDPEQIDYINAHGTSTPEGDKSETNAIKHVFGEHAYKLKVSSTKSMTGHLFGAAGGVEGVITVKSIQEGILPPTINYEEPDEECDLHYIPNQSINESVTYALSNGFGFGGHNAVLLFKKFTENEGE</sequence>
<comment type="similarity">
    <text evidence="3 22 24">Belongs to the thiolase-like superfamily. Beta-ketoacyl-ACP synthases family.</text>
</comment>
<dbReference type="Pfam" id="PF02801">
    <property type="entry name" value="Ketoacyl-synt_C"/>
    <property type="match status" value="1"/>
</dbReference>
<comment type="pathway">
    <text evidence="2 22">Lipid metabolism; fatty acid biosynthesis.</text>
</comment>
<comment type="function">
    <text evidence="18 22">Involved in the type II fatty acid elongation cycle. Catalyzes the elongation of a wide range of acyl-ACP by the addition of two carbons from malonyl-ACP to an acyl acceptor. Can efficiently catalyze the conversion of palmitoleoyl-ACP (cis-hexadec-9-enoyl-ACP) to cis-vaccenoyl-ACP (cis-octadec-11-enoyl-ACP), an essential step in the thermal regulation of fatty acid composition.</text>
</comment>
<dbReference type="AlphaFoldDB" id="A0A0K9GXL7"/>
<dbReference type="SUPFAM" id="SSF53901">
    <property type="entry name" value="Thiolase-like"/>
    <property type="match status" value="2"/>
</dbReference>
<evidence type="ECO:0000256" key="17">
    <source>
        <dbReference type="ARBA" id="ARBA00023315"/>
    </source>
</evidence>
<dbReference type="NCBIfam" id="TIGR03150">
    <property type="entry name" value="fabF"/>
    <property type="match status" value="1"/>
</dbReference>
<evidence type="ECO:0000256" key="1">
    <source>
        <dbReference type="ARBA" id="ARBA00004533"/>
    </source>
</evidence>
<evidence type="ECO:0000256" key="20">
    <source>
        <dbReference type="ARBA" id="ARBA00047318"/>
    </source>
</evidence>
<feature type="active site" description="For beta-ketoacyl synthase activity" evidence="23">
    <location>
        <position position="163"/>
    </location>
</feature>
<evidence type="ECO:0000256" key="5">
    <source>
        <dbReference type="ARBA" id="ARBA00014657"/>
    </source>
</evidence>
<evidence type="ECO:0000256" key="8">
    <source>
        <dbReference type="ARBA" id="ARBA00022516"/>
    </source>
</evidence>
<keyword evidence="6" id="KW-0536">Nodulation</keyword>
<keyword evidence="9" id="KW-0997">Cell inner membrane</keyword>
<dbReference type="Pfam" id="PF00109">
    <property type="entry name" value="ketoacyl-synt"/>
    <property type="match status" value="1"/>
</dbReference>
<evidence type="ECO:0000256" key="19">
    <source>
        <dbReference type="ARBA" id="ARBA00037576"/>
    </source>
</evidence>
<evidence type="ECO:0000256" key="16">
    <source>
        <dbReference type="ARBA" id="ARBA00023160"/>
    </source>
</evidence>
<comment type="subcellular location">
    <subcellularLocation>
        <location evidence="1">Cell inner membrane</location>
    </subcellularLocation>
</comment>
<dbReference type="EMBL" id="LFZW01000001">
    <property type="protein sequence ID" value="KMY51361.1"/>
    <property type="molecule type" value="Genomic_DNA"/>
</dbReference>
<dbReference type="RefSeq" id="WP_049682707.1">
    <property type="nucleotide sequence ID" value="NZ_LFZW01000001.1"/>
</dbReference>
<keyword evidence="12" id="KW-0276">Fatty acid metabolism</keyword>
<dbReference type="CDD" id="cd00834">
    <property type="entry name" value="KAS_I_II"/>
    <property type="match status" value="1"/>
</dbReference>
<keyword evidence="8 22" id="KW-0444">Lipid biosynthesis</keyword>
<evidence type="ECO:0000256" key="11">
    <source>
        <dbReference type="ARBA" id="ARBA00022692"/>
    </source>
</evidence>
<dbReference type="OrthoDB" id="9808669at2"/>
<dbReference type="InterPro" id="IPR018201">
    <property type="entry name" value="Ketoacyl_synth_AS"/>
</dbReference>
<proteinExistence type="inferred from homology"/>
<comment type="function">
    <text evidence="19">Proposed to synthesize NOD factor fatty acyl chain. Involved in the synthesis of a highly unsaturated fatty acid moiety, which forms part of a lipo-oligosaccharide that is responsible for host specificity.</text>
</comment>
<evidence type="ECO:0000256" key="10">
    <source>
        <dbReference type="ARBA" id="ARBA00022679"/>
    </source>
</evidence>
<dbReference type="NCBIfam" id="NF005589">
    <property type="entry name" value="PRK07314.1"/>
    <property type="match status" value="1"/>
</dbReference>
<dbReference type="GO" id="GO:0004315">
    <property type="term" value="F:3-oxoacyl-[acyl-carrier-protein] synthase activity"/>
    <property type="evidence" value="ECO:0007669"/>
    <property type="project" value="UniProtKB-UniRule"/>
</dbReference>
<dbReference type="Gene3D" id="3.40.47.10">
    <property type="match status" value="1"/>
</dbReference>
<evidence type="ECO:0000313" key="27">
    <source>
        <dbReference type="Proteomes" id="UP000037146"/>
    </source>
</evidence>
<name>A0A0K9GXL7_9BACI</name>
<evidence type="ECO:0000256" key="21">
    <source>
        <dbReference type="ARBA" id="ARBA00047659"/>
    </source>
</evidence>
<evidence type="ECO:0000259" key="25">
    <source>
        <dbReference type="PROSITE" id="PS52004"/>
    </source>
</evidence>
<gene>
    <name evidence="26" type="ORF">AC625_18925</name>
</gene>
<keyword evidence="17 22" id="KW-0012">Acyltransferase</keyword>
<evidence type="ECO:0000256" key="12">
    <source>
        <dbReference type="ARBA" id="ARBA00022832"/>
    </source>
</evidence>
<evidence type="ECO:0000313" key="26">
    <source>
        <dbReference type="EMBL" id="KMY51361.1"/>
    </source>
</evidence>
<evidence type="ECO:0000256" key="24">
    <source>
        <dbReference type="RuleBase" id="RU003694"/>
    </source>
</evidence>
<protein>
    <recommendedName>
        <fullName evidence="5 22">3-oxoacyl-[acyl-carrier-protein] synthase 2</fullName>
        <ecNumber evidence="4 22">2.3.1.179</ecNumber>
    </recommendedName>
</protein>
<evidence type="ECO:0000256" key="18">
    <source>
        <dbReference type="ARBA" id="ARBA00024006"/>
    </source>
</evidence>
<keyword evidence="27" id="KW-1185">Reference proteome</keyword>
<keyword evidence="16 22" id="KW-0275">Fatty acid biosynthesis</keyword>
<dbReference type="PIRSF" id="PIRSF000447">
    <property type="entry name" value="KAS_II"/>
    <property type="match status" value="1"/>
</dbReference>
<dbReference type="InterPro" id="IPR014030">
    <property type="entry name" value="Ketoacyl_synth_N"/>
</dbReference>
<dbReference type="EC" id="2.3.1.179" evidence="4 22"/>